<dbReference type="EMBL" id="CAKXYY010000011">
    <property type="protein sequence ID" value="CAH2353589.1"/>
    <property type="molecule type" value="Genomic_DNA"/>
</dbReference>
<evidence type="ECO:0000256" key="1">
    <source>
        <dbReference type="ARBA" id="ARBA00023136"/>
    </source>
</evidence>
<dbReference type="PANTHER" id="PTHR13315:SF1">
    <property type="entry name" value="PROTEIN TED1"/>
    <property type="match status" value="1"/>
</dbReference>
<reference evidence="3" key="1">
    <citation type="submission" date="2022-03" db="EMBL/GenBank/DDBJ databases">
        <authorList>
            <person name="Legras J.-L."/>
            <person name="Devillers H."/>
            <person name="Grondin C."/>
        </authorList>
    </citation>
    <scope>NUCLEOTIDE SEQUENCE</scope>
    <source>
        <strain evidence="3">CLIB 1423</strain>
    </source>
</reference>
<comment type="caution">
    <text evidence="3">The sequence shown here is derived from an EMBL/GenBank/DDBJ whole genome shotgun (WGS) entry which is preliminary data.</text>
</comment>
<evidence type="ECO:0000313" key="4">
    <source>
        <dbReference type="Proteomes" id="UP000837801"/>
    </source>
</evidence>
<protein>
    <submittedName>
        <fullName evidence="3">Protein Ted1p</fullName>
    </submittedName>
</protein>
<evidence type="ECO:0000256" key="2">
    <source>
        <dbReference type="SAM" id="Phobius"/>
    </source>
</evidence>
<proteinExistence type="predicted"/>
<keyword evidence="2" id="KW-0812">Transmembrane</keyword>
<dbReference type="OrthoDB" id="9984693at2759"/>
<dbReference type="GO" id="GO:0006506">
    <property type="term" value="P:GPI anchor biosynthetic process"/>
    <property type="evidence" value="ECO:0007669"/>
    <property type="project" value="InterPro"/>
</dbReference>
<dbReference type="AlphaFoldDB" id="A0A9P0VZ47"/>
<keyword evidence="4" id="KW-1185">Reference proteome</keyword>
<sequence>MATFLFGFTWALTAIAVVLNVFIYFYPDFNEQPSHCKWYAAGTGDSPSLLNTIVTDLSSKILNNPLSTPADLFSPSVLHDSGDVKDIRMLTFGDPQINGNWPSTKYIKRLDNYGNDYYLGHIYSVMKKRMQPSHVAVMGDLFSSQWIYDSEFYNRTYRYVTRLFPRPEAYKQVALDTFNKHENYDWENWMNEENAMDPEKRFRSRVYSDVYDWTNLTAKYPLPSGPDVREPLFINLTGNHDIGYSGDATWQHMARFHLLFGQNNYVINYNKGTPYEWRLVVLDSLTLEGPALQEEFVKFTWSFLENLKEKENPGFKGSTVLLTHIPFYKPEGLCTDGPQHIYYVDNEKEPYKNGKLRSQNHLSYDVSQKVLDIIFPNPDKEGIVLTGHDHEGCDNYYTKDGESKEWKAVSKVESKKGVVREIVVRSMMGDFNGNTGIMTGVFNKESSNWEFHFTLCPFVVQHWWWVTKIVTGLTVVLQSLCYLKRNISI</sequence>
<name>A0A9P0VZ47_9ASCO</name>
<dbReference type="Proteomes" id="UP000837801">
    <property type="component" value="Unassembled WGS sequence"/>
</dbReference>
<accession>A0A9P0VZ47</accession>
<organism evidence="3 4">
    <name type="scientific">[Candida] railenensis</name>
    <dbReference type="NCBI Taxonomy" id="45579"/>
    <lineage>
        <taxon>Eukaryota</taxon>
        <taxon>Fungi</taxon>
        <taxon>Dikarya</taxon>
        <taxon>Ascomycota</taxon>
        <taxon>Saccharomycotina</taxon>
        <taxon>Pichiomycetes</taxon>
        <taxon>Debaryomycetaceae</taxon>
        <taxon>Kurtzmaniella</taxon>
    </lineage>
</organism>
<dbReference type="SUPFAM" id="SSF56300">
    <property type="entry name" value="Metallo-dependent phosphatases"/>
    <property type="match status" value="1"/>
</dbReference>
<dbReference type="InterPro" id="IPR033308">
    <property type="entry name" value="PGAP5/Cdc1/Ted1"/>
</dbReference>
<evidence type="ECO:0000313" key="3">
    <source>
        <dbReference type="EMBL" id="CAH2353589.1"/>
    </source>
</evidence>
<dbReference type="GO" id="GO:0016020">
    <property type="term" value="C:membrane"/>
    <property type="evidence" value="ECO:0007669"/>
    <property type="project" value="GOC"/>
</dbReference>
<keyword evidence="1 2" id="KW-0472">Membrane</keyword>
<dbReference type="GO" id="GO:0005783">
    <property type="term" value="C:endoplasmic reticulum"/>
    <property type="evidence" value="ECO:0007669"/>
    <property type="project" value="TreeGrafter"/>
</dbReference>
<keyword evidence="2" id="KW-1133">Transmembrane helix</keyword>
<gene>
    <name evidence="3" type="ORF">CLIB1423_11S03158</name>
</gene>
<dbReference type="PANTHER" id="PTHR13315">
    <property type="entry name" value="METALLO PHOSPHOESTERASE RELATED"/>
    <property type="match status" value="1"/>
</dbReference>
<feature type="transmembrane region" description="Helical" evidence="2">
    <location>
        <begin position="7"/>
        <end position="26"/>
    </location>
</feature>
<dbReference type="InterPro" id="IPR029052">
    <property type="entry name" value="Metallo-depent_PP-like"/>
</dbReference>